<sequence>MVYCIKDRRPSHSLALKHLCFSPPPHPPSSITPPHFSFPLRPNLHPHNNHLSFNHGWRSRLYWRSRYRILRAQESHRRNSHGVCSILHFAAFAAFGGILYGYDTGIINGVQAMDDWLRTFGHPTDDRVTFPGGFGISTGQRSLVVSILSAGTFTGALIGAPTADLLGRKWGLVFTCLIFSIGVAMQTASTSMPLFIVGRVVAGIGVGQVSVLVPMYQSECSPKWIRGAIVSGYQWAITIGLLLAAVINNATENRADHSAWRIPISIQFIWAFVLASGMAILPESPRWLIKKGRDADAARALSRLTGAPPEDQSVVDDLNDIRTTLEEERLLGNSTYLDCFKVGEPNKICFRVCSCMALQAWQQLTGINFIFYFGTTFFQNAGISNAFLITVATNIVNVFMTLPGMWGVERFGRRTLLIGGAIGMCVCEFIVAIAGVTVPQSNTAGQKVLVAFVCIYIAFFASTWGPIAWVVTGEIFPLNVRAKGMSFAAASNWLWNFGISYATPYLVDADHANLQAKVFFIWGSTCFCCIIFAFFFIPETKGLSLEQIDLLYMHSSPLTSNRMRRKLLAENIHTADHNKLDALDEKEVVEHHTDEKV</sequence>
<evidence type="ECO:0000259" key="11">
    <source>
        <dbReference type="PROSITE" id="PS50850"/>
    </source>
</evidence>
<dbReference type="PRINTS" id="PR00171">
    <property type="entry name" value="SUGRTRNSPORT"/>
</dbReference>
<feature type="transmembrane region" description="Helical" evidence="10">
    <location>
        <begin position="386"/>
        <end position="408"/>
    </location>
</feature>
<comment type="catalytic activity">
    <reaction evidence="8">
        <text>myo-inositol(out) + H(+)(out) = myo-inositol(in) + H(+)(in)</text>
        <dbReference type="Rhea" id="RHEA:60364"/>
        <dbReference type="ChEBI" id="CHEBI:15378"/>
        <dbReference type="ChEBI" id="CHEBI:17268"/>
    </reaction>
</comment>
<comment type="similarity">
    <text evidence="2 9">Belongs to the major facilitator superfamily. Sugar transporter (TC 2.A.1.1) family.</text>
</comment>
<dbReference type="PROSITE" id="PS00216">
    <property type="entry name" value="SUGAR_TRANSPORT_1"/>
    <property type="match status" value="2"/>
</dbReference>
<dbReference type="SUPFAM" id="SSF103473">
    <property type="entry name" value="MFS general substrate transporter"/>
    <property type="match status" value="1"/>
</dbReference>
<dbReference type="NCBIfam" id="TIGR00879">
    <property type="entry name" value="SP"/>
    <property type="match status" value="1"/>
</dbReference>
<dbReference type="PROSITE" id="PS00217">
    <property type="entry name" value="SUGAR_TRANSPORT_2"/>
    <property type="match status" value="1"/>
</dbReference>
<dbReference type="AlphaFoldDB" id="A0A9Q5HT86"/>
<evidence type="ECO:0000256" key="5">
    <source>
        <dbReference type="ARBA" id="ARBA00022989"/>
    </source>
</evidence>
<dbReference type="InterPro" id="IPR003663">
    <property type="entry name" value="Sugar/inositol_transpt"/>
</dbReference>
<evidence type="ECO:0000256" key="4">
    <source>
        <dbReference type="ARBA" id="ARBA00022692"/>
    </source>
</evidence>
<dbReference type="InterPro" id="IPR050360">
    <property type="entry name" value="MFS_Sugar_Transporters"/>
</dbReference>
<feature type="transmembrane region" description="Helical" evidence="10">
    <location>
        <begin position="170"/>
        <end position="188"/>
    </location>
</feature>
<feature type="transmembrane region" description="Helical" evidence="10">
    <location>
        <begin position="415"/>
        <end position="436"/>
    </location>
</feature>
<gene>
    <name evidence="12" type="ORF">A7U60_g7516</name>
</gene>
<dbReference type="InterPro" id="IPR020846">
    <property type="entry name" value="MFS_dom"/>
</dbReference>
<keyword evidence="13" id="KW-1185">Reference proteome</keyword>
<comment type="subcellular location">
    <subcellularLocation>
        <location evidence="1">Membrane</location>
        <topology evidence="1">Multi-pass membrane protein</topology>
    </subcellularLocation>
</comment>
<organism evidence="12 13">
    <name type="scientific">Sanghuangporus baumii</name>
    <name type="common">Phellinus baumii</name>
    <dbReference type="NCBI Taxonomy" id="108892"/>
    <lineage>
        <taxon>Eukaryota</taxon>
        <taxon>Fungi</taxon>
        <taxon>Dikarya</taxon>
        <taxon>Basidiomycota</taxon>
        <taxon>Agaricomycotina</taxon>
        <taxon>Agaricomycetes</taxon>
        <taxon>Hymenochaetales</taxon>
        <taxon>Hymenochaetaceae</taxon>
        <taxon>Sanghuangporus</taxon>
    </lineage>
</organism>
<dbReference type="FunFam" id="1.20.1250.20:FF:000115">
    <property type="entry name" value="High-affinity glucose transporter"/>
    <property type="match status" value="1"/>
</dbReference>
<keyword evidence="3 9" id="KW-0813">Transport</keyword>
<feature type="transmembrane region" description="Helical" evidence="10">
    <location>
        <begin position="259"/>
        <end position="281"/>
    </location>
</feature>
<evidence type="ECO:0000256" key="3">
    <source>
        <dbReference type="ARBA" id="ARBA00022448"/>
    </source>
</evidence>
<feature type="domain" description="Major facilitator superfamily (MFS) profile" evidence="11">
    <location>
        <begin position="89"/>
        <end position="541"/>
    </location>
</feature>
<dbReference type="GO" id="GO:0005351">
    <property type="term" value="F:carbohydrate:proton symporter activity"/>
    <property type="evidence" value="ECO:0007669"/>
    <property type="project" value="TreeGrafter"/>
</dbReference>
<evidence type="ECO:0000256" key="10">
    <source>
        <dbReference type="SAM" id="Phobius"/>
    </source>
</evidence>
<evidence type="ECO:0000256" key="2">
    <source>
        <dbReference type="ARBA" id="ARBA00010992"/>
    </source>
</evidence>
<dbReference type="Pfam" id="PF00083">
    <property type="entry name" value="Sugar_tr"/>
    <property type="match status" value="1"/>
</dbReference>
<dbReference type="PANTHER" id="PTHR48022:SF17">
    <property type="entry name" value="HEXOSE TRANSPORTER"/>
    <property type="match status" value="1"/>
</dbReference>
<dbReference type="PROSITE" id="PS50850">
    <property type="entry name" value="MFS"/>
    <property type="match status" value="1"/>
</dbReference>
<dbReference type="OrthoDB" id="6612291at2759"/>
<dbReference type="GO" id="GO:0010255">
    <property type="term" value="P:glucose mediated signaling pathway"/>
    <property type="evidence" value="ECO:0007669"/>
    <property type="project" value="UniProtKB-ARBA"/>
</dbReference>
<dbReference type="Proteomes" id="UP000757232">
    <property type="component" value="Unassembled WGS sequence"/>
</dbReference>
<name>A0A9Q5HT86_SANBA</name>
<feature type="transmembrane region" description="Helical" evidence="10">
    <location>
        <begin position="484"/>
        <end position="507"/>
    </location>
</feature>
<feature type="transmembrane region" description="Helical" evidence="10">
    <location>
        <begin position="194"/>
        <end position="216"/>
    </location>
</feature>
<keyword evidence="6 10" id="KW-0472">Membrane</keyword>
<keyword evidence="5 10" id="KW-1133">Transmembrane helix</keyword>
<evidence type="ECO:0000256" key="6">
    <source>
        <dbReference type="ARBA" id="ARBA00023136"/>
    </source>
</evidence>
<dbReference type="InterPro" id="IPR005829">
    <property type="entry name" value="Sugar_transporter_CS"/>
</dbReference>
<evidence type="ECO:0000313" key="13">
    <source>
        <dbReference type="Proteomes" id="UP000757232"/>
    </source>
</evidence>
<dbReference type="InterPro" id="IPR036259">
    <property type="entry name" value="MFS_trans_sf"/>
</dbReference>
<evidence type="ECO:0000256" key="9">
    <source>
        <dbReference type="RuleBase" id="RU003346"/>
    </source>
</evidence>
<feature type="transmembrane region" description="Helical" evidence="10">
    <location>
        <begin position="519"/>
        <end position="537"/>
    </location>
</feature>
<dbReference type="GO" id="GO:0005536">
    <property type="term" value="F:D-glucose binding"/>
    <property type="evidence" value="ECO:0007669"/>
    <property type="project" value="UniProtKB-ARBA"/>
</dbReference>
<dbReference type="InterPro" id="IPR005828">
    <property type="entry name" value="MFS_sugar_transport-like"/>
</dbReference>
<feature type="transmembrane region" description="Helical" evidence="10">
    <location>
        <begin position="143"/>
        <end position="163"/>
    </location>
</feature>
<feature type="transmembrane region" description="Helical" evidence="10">
    <location>
        <begin position="228"/>
        <end position="247"/>
    </location>
</feature>
<dbReference type="EMBL" id="LNZH02000209">
    <property type="protein sequence ID" value="OCB85506.1"/>
    <property type="molecule type" value="Genomic_DNA"/>
</dbReference>
<dbReference type="PANTHER" id="PTHR48022">
    <property type="entry name" value="PLASTIDIC GLUCOSE TRANSPORTER 4"/>
    <property type="match status" value="1"/>
</dbReference>
<evidence type="ECO:0000256" key="1">
    <source>
        <dbReference type="ARBA" id="ARBA00004141"/>
    </source>
</evidence>
<feature type="transmembrane region" description="Helical" evidence="10">
    <location>
        <begin position="83"/>
        <end position="102"/>
    </location>
</feature>
<dbReference type="Gene3D" id="1.20.1250.20">
    <property type="entry name" value="MFS general substrate transporter like domains"/>
    <property type="match status" value="1"/>
</dbReference>
<dbReference type="GO" id="GO:0005886">
    <property type="term" value="C:plasma membrane"/>
    <property type="evidence" value="ECO:0007669"/>
    <property type="project" value="UniProtKB-ARBA"/>
</dbReference>
<feature type="transmembrane region" description="Helical" evidence="10">
    <location>
        <begin position="448"/>
        <end position="472"/>
    </location>
</feature>
<evidence type="ECO:0000313" key="12">
    <source>
        <dbReference type="EMBL" id="OCB85506.1"/>
    </source>
</evidence>
<keyword evidence="7" id="KW-0325">Glycoprotein</keyword>
<dbReference type="CDD" id="cd17356">
    <property type="entry name" value="MFS_HXT"/>
    <property type="match status" value="1"/>
</dbReference>
<keyword evidence="4 10" id="KW-0812">Transmembrane</keyword>
<comment type="caution">
    <text evidence="12">The sequence shown here is derived from an EMBL/GenBank/DDBJ whole genome shotgun (WGS) entry which is preliminary data.</text>
</comment>
<reference evidence="12" key="1">
    <citation type="submission" date="2016-06" db="EMBL/GenBank/DDBJ databases">
        <title>Draft Genome sequence of the fungus Inonotus baumii.</title>
        <authorList>
            <person name="Zhu H."/>
            <person name="Lin W."/>
        </authorList>
    </citation>
    <scope>NUCLEOTIDE SEQUENCE</scope>
    <source>
        <strain evidence="12">821</strain>
    </source>
</reference>
<evidence type="ECO:0000256" key="7">
    <source>
        <dbReference type="ARBA" id="ARBA00023180"/>
    </source>
</evidence>
<protein>
    <submittedName>
        <fullName evidence="12">MFS monosaccharide transporter</fullName>
    </submittedName>
</protein>
<evidence type="ECO:0000256" key="8">
    <source>
        <dbReference type="ARBA" id="ARBA00049119"/>
    </source>
</evidence>
<accession>A0A9Q5HT86</accession>
<proteinExistence type="inferred from homology"/>